<evidence type="ECO:0000313" key="1">
    <source>
        <dbReference type="EMBL" id="CAG8512930.1"/>
    </source>
</evidence>
<dbReference type="EMBL" id="CAJVPT010004849">
    <property type="protein sequence ID" value="CAG8512930.1"/>
    <property type="molecule type" value="Genomic_DNA"/>
</dbReference>
<dbReference type="Proteomes" id="UP000789525">
    <property type="component" value="Unassembled WGS sequence"/>
</dbReference>
<organism evidence="1 2">
    <name type="scientific">Acaulospora colombiana</name>
    <dbReference type="NCBI Taxonomy" id="27376"/>
    <lineage>
        <taxon>Eukaryota</taxon>
        <taxon>Fungi</taxon>
        <taxon>Fungi incertae sedis</taxon>
        <taxon>Mucoromycota</taxon>
        <taxon>Glomeromycotina</taxon>
        <taxon>Glomeromycetes</taxon>
        <taxon>Diversisporales</taxon>
        <taxon>Acaulosporaceae</taxon>
        <taxon>Acaulospora</taxon>
    </lineage>
</organism>
<protein>
    <submittedName>
        <fullName evidence="1">9256_t:CDS:1</fullName>
    </submittedName>
</protein>
<proteinExistence type="predicted"/>
<gene>
    <name evidence="1" type="ORF">ACOLOM_LOCUS3301</name>
</gene>
<reference evidence="1" key="1">
    <citation type="submission" date="2021-06" db="EMBL/GenBank/DDBJ databases">
        <authorList>
            <person name="Kallberg Y."/>
            <person name="Tangrot J."/>
            <person name="Rosling A."/>
        </authorList>
    </citation>
    <scope>NUCLEOTIDE SEQUENCE</scope>
    <source>
        <strain evidence="1">CL356</strain>
    </source>
</reference>
<name>A0ACA9L646_9GLOM</name>
<accession>A0ACA9L646</accession>
<keyword evidence="2" id="KW-1185">Reference proteome</keyword>
<evidence type="ECO:0000313" key="2">
    <source>
        <dbReference type="Proteomes" id="UP000789525"/>
    </source>
</evidence>
<comment type="caution">
    <text evidence="1">The sequence shown here is derived from an EMBL/GenBank/DDBJ whole genome shotgun (WGS) entry which is preliminary data.</text>
</comment>
<sequence>MTAIHVADHTNSHALNATHEVNYISSHKYYVSSDSTCPASKLLTMISSWLDEAIEEAETRSLSPLTINNDIRDVNPEAK</sequence>